<dbReference type="Proteomes" id="UP000037460">
    <property type="component" value="Unassembled WGS sequence"/>
</dbReference>
<accession>A0A0M0JNT3</accession>
<evidence type="ECO:0000256" key="3">
    <source>
        <dbReference type="ARBA" id="ARBA00023180"/>
    </source>
</evidence>
<dbReference type="EMBL" id="JWZX01002595">
    <property type="protein sequence ID" value="KOO28256.1"/>
    <property type="molecule type" value="Genomic_DNA"/>
</dbReference>
<evidence type="ECO:0000259" key="4">
    <source>
        <dbReference type="Pfam" id="PF04577"/>
    </source>
</evidence>
<proteinExistence type="predicted"/>
<dbReference type="PANTHER" id="PTHR20961">
    <property type="entry name" value="GLYCOSYLTRANSFERASE"/>
    <property type="match status" value="1"/>
</dbReference>
<dbReference type="Pfam" id="PF04577">
    <property type="entry name" value="Glyco_transf_61"/>
    <property type="match status" value="1"/>
</dbReference>
<evidence type="ECO:0000256" key="2">
    <source>
        <dbReference type="ARBA" id="ARBA00022679"/>
    </source>
</evidence>
<protein>
    <recommendedName>
        <fullName evidence="4">Glycosyltransferase 61 catalytic domain-containing protein</fullName>
    </recommendedName>
</protein>
<gene>
    <name evidence="5" type="ORF">Ctob_006491</name>
</gene>
<keyword evidence="1" id="KW-0328">Glycosyltransferase</keyword>
<comment type="caution">
    <text evidence="5">The sequence shown here is derived from an EMBL/GenBank/DDBJ whole genome shotgun (WGS) entry which is preliminary data.</text>
</comment>
<organism evidence="5 6">
    <name type="scientific">Chrysochromulina tobinii</name>
    <dbReference type="NCBI Taxonomy" id="1460289"/>
    <lineage>
        <taxon>Eukaryota</taxon>
        <taxon>Haptista</taxon>
        <taxon>Haptophyta</taxon>
        <taxon>Prymnesiophyceae</taxon>
        <taxon>Prymnesiales</taxon>
        <taxon>Chrysochromulinaceae</taxon>
        <taxon>Chrysochromulina</taxon>
    </lineage>
</organism>
<name>A0A0M0JNT3_9EUKA</name>
<evidence type="ECO:0000313" key="6">
    <source>
        <dbReference type="Proteomes" id="UP000037460"/>
    </source>
</evidence>
<keyword evidence="6" id="KW-1185">Reference proteome</keyword>
<keyword evidence="3" id="KW-0325">Glycoprotein</keyword>
<dbReference type="OrthoDB" id="529273at2759"/>
<dbReference type="AlphaFoldDB" id="A0A0M0JNT3"/>
<dbReference type="GO" id="GO:0016757">
    <property type="term" value="F:glycosyltransferase activity"/>
    <property type="evidence" value="ECO:0007669"/>
    <property type="project" value="UniProtKB-KW"/>
</dbReference>
<reference evidence="6" key="1">
    <citation type="journal article" date="2015" name="PLoS Genet.">
        <title>Genome Sequence and Transcriptome Analyses of Chrysochromulina tobin: Metabolic Tools for Enhanced Algal Fitness in the Prominent Order Prymnesiales (Haptophyceae).</title>
        <authorList>
            <person name="Hovde B.T."/>
            <person name="Deodato C.R."/>
            <person name="Hunsperger H.M."/>
            <person name="Ryken S.A."/>
            <person name="Yost W."/>
            <person name="Jha R.K."/>
            <person name="Patterson J."/>
            <person name="Monnat R.J. Jr."/>
            <person name="Barlow S.B."/>
            <person name="Starkenburg S.R."/>
            <person name="Cattolico R.A."/>
        </authorList>
    </citation>
    <scope>NUCLEOTIDE SEQUENCE</scope>
    <source>
        <strain evidence="6">CCMP291</strain>
    </source>
</reference>
<evidence type="ECO:0000256" key="1">
    <source>
        <dbReference type="ARBA" id="ARBA00022676"/>
    </source>
</evidence>
<dbReference type="InterPro" id="IPR049625">
    <property type="entry name" value="Glyco_transf_61_cat"/>
</dbReference>
<feature type="domain" description="Glycosyltransferase 61 catalytic" evidence="4">
    <location>
        <begin position="176"/>
        <end position="291"/>
    </location>
</feature>
<dbReference type="InterPro" id="IPR007657">
    <property type="entry name" value="Glycosyltransferase_61"/>
</dbReference>
<keyword evidence="2" id="KW-0808">Transferase</keyword>
<evidence type="ECO:0000313" key="5">
    <source>
        <dbReference type="EMBL" id="KOO28256.1"/>
    </source>
</evidence>
<sequence length="390" mass="43939">MANRLSEEHIIVDSPIDVHYMGGTAILMHSPCDLDDSFHVTITEEGPMLHRAVNRAMRHWGSAQRLSLLLDNKCPHHAYRDELRDMIIGRDHSVFKVQPSSLTCVERLVTPPPPSRMLENSLKQYFVDLSQRASEQSEEEMKRRAMYETVARREAVRRGHPPSCIGDDGEVLGVCSAQAHSESYESYEAAAAREAEIEARLTARPFRVAVIQRTSHERRILNLDELIMTIQRSLAEASPDTMRNGKVETLFLDNVELWEQIRRVQEVDVLIGVTGSGLSTVAFLRPGSIVIELASSSYETDTAQTLILQAHGSLLRGIISYRKSYVKPIASAPFDAANSAVRSEMISHAQFNSFLIRRNEGGIRKDFHAIVNSTDVWKTLSLELQHRMLI</sequence>